<keyword evidence="3" id="KW-1185">Reference proteome</keyword>
<feature type="compositionally biased region" description="Basic and acidic residues" evidence="1">
    <location>
        <begin position="73"/>
        <end position="86"/>
    </location>
</feature>
<accession>A0A8K0DF98</accession>
<feature type="region of interest" description="Disordered" evidence="1">
    <location>
        <begin position="61"/>
        <end position="91"/>
    </location>
</feature>
<dbReference type="Proteomes" id="UP000801492">
    <property type="component" value="Unassembled WGS sequence"/>
</dbReference>
<comment type="caution">
    <text evidence="2">The sequence shown here is derived from an EMBL/GenBank/DDBJ whole genome shotgun (WGS) entry which is preliminary data.</text>
</comment>
<evidence type="ECO:0000256" key="1">
    <source>
        <dbReference type="SAM" id="MobiDB-lite"/>
    </source>
</evidence>
<gene>
    <name evidence="2" type="ORF">ILUMI_04155</name>
</gene>
<name>A0A8K0DF98_IGNLU</name>
<evidence type="ECO:0000313" key="2">
    <source>
        <dbReference type="EMBL" id="KAF2902032.1"/>
    </source>
</evidence>
<organism evidence="2 3">
    <name type="scientific">Ignelater luminosus</name>
    <name type="common">Cucubano</name>
    <name type="synonym">Pyrophorus luminosus</name>
    <dbReference type="NCBI Taxonomy" id="2038154"/>
    <lineage>
        <taxon>Eukaryota</taxon>
        <taxon>Metazoa</taxon>
        <taxon>Ecdysozoa</taxon>
        <taxon>Arthropoda</taxon>
        <taxon>Hexapoda</taxon>
        <taxon>Insecta</taxon>
        <taxon>Pterygota</taxon>
        <taxon>Neoptera</taxon>
        <taxon>Endopterygota</taxon>
        <taxon>Coleoptera</taxon>
        <taxon>Polyphaga</taxon>
        <taxon>Elateriformia</taxon>
        <taxon>Elateroidea</taxon>
        <taxon>Elateridae</taxon>
        <taxon>Agrypninae</taxon>
        <taxon>Pyrophorini</taxon>
        <taxon>Ignelater</taxon>
    </lineage>
</organism>
<reference evidence="2" key="1">
    <citation type="submission" date="2019-08" db="EMBL/GenBank/DDBJ databases">
        <title>The genome of the North American firefly Photinus pyralis.</title>
        <authorList>
            <consortium name="Photinus pyralis genome working group"/>
            <person name="Fallon T.R."/>
            <person name="Sander Lower S.E."/>
            <person name="Weng J.-K."/>
        </authorList>
    </citation>
    <scope>NUCLEOTIDE SEQUENCE</scope>
    <source>
        <strain evidence="2">TRF0915ILg1</strain>
        <tissue evidence="2">Whole body</tissue>
    </source>
</reference>
<protein>
    <submittedName>
        <fullName evidence="2">Uncharacterized protein</fullName>
    </submittedName>
</protein>
<sequence>MVSELCAGPSRKRFRRKYDSYCCLDQQKVQDIKGILKGNNLNLDTDDDEPYTDSLGEYLLSEEDRDQDNGDSGIHKNIEEERHETSVDDAGEKDDSKIIIRWTANQFIPQIYSFDVKQQCFKETLSEINYLFNLFTEDVAQNMVLEYYSYATQQQETKWKELDLYE</sequence>
<dbReference type="AlphaFoldDB" id="A0A8K0DF98"/>
<dbReference type="OrthoDB" id="118105at2759"/>
<proteinExistence type="predicted"/>
<evidence type="ECO:0000313" key="3">
    <source>
        <dbReference type="Proteomes" id="UP000801492"/>
    </source>
</evidence>
<dbReference type="EMBL" id="VTPC01001411">
    <property type="protein sequence ID" value="KAF2902032.1"/>
    <property type="molecule type" value="Genomic_DNA"/>
</dbReference>